<feature type="domain" description="Cytidyltransferase-like" evidence="6">
    <location>
        <begin position="356"/>
        <end position="450"/>
    </location>
</feature>
<accession>A0A061JB65</accession>
<evidence type="ECO:0000259" key="6">
    <source>
        <dbReference type="Pfam" id="PF01467"/>
    </source>
</evidence>
<name>A0A061JB65_TRYRA</name>
<keyword evidence="7" id="KW-0808">Transferase</keyword>
<dbReference type="InterPro" id="IPR044608">
    <property type="entry name" value="Ect1/PCYT2"/>
</dbReference>
<dbReference type="GO" id="GO:0005737">
    <property type="term" value="C:cytoplasm"/>
    <property type="evidence" value="ECO:0007669"/>
    <property type="project" value="TreeGrafter"/>
</dbReference>
<dbReference type="OrthoDB" id="40021at2759"/>
<gene>
    <name evidence="7" type="ORF">TRSC58_00890</name>
</gene>
<dbReference type="Proteomes" id="UP000031737">
    <property type="component" value="Unassembled WGS sequence"/>
</dbReference>
<dbReference type="EC" id="2.7.7.14" evidence="3"/>
<dbReference type="Gene3D" id="3.40.50.620">
    <property type="entry name" value="HUPs"/>
    <property type="match status" value="1"/>
</dbReference>
<dbReference type="InterPro" id="IPR004821">
    <property type="entry name" value="Cyt_trans-like"/>
</dbReference>
<dbReference type="SUPFAM" id="SSF52374">
    <property type="entry name" value="Nucleotidylyl transferase"/>
    <property type="match status" value="1"/>
</dbReference>
<keyword evidence="5" id="KW-1133">Transmembrane helix</keyword>
<reference evidence="7 8" key="1">
    <citation type="submission" date="2013-07" db="EMBL/GenBank/DDBJ databases">
        <authorList>
            <person name="Stoco P.H."/>
            <person name="Wagner G."/>
            <person name="Gerber A."/>
            <person name="Zaha A."/>
            <person name="Thompson C."/>
            <person name="Bartholomeu D.C."/>
            <person name="Luckemeyer D.D."/>
            <person name="Bahia D."/>
            <person name="Loreto E."/>
            <person name="Prestes E.B."/>
            <person name="Lima F.M."/>
            <person name="Rodrigues-Luiz G."/>
            <person name="Vallejo G.A."/>
            <person name="Filho J.F."/>
            <person name="Monteiro K.M."/>
            <person name="Tyler K.M."/>
            <person name="de Almeida L.G."/>
            <person name="Ortiz M.F."/>
            <person name="Siervo M.A."/>
            <person name="de Moraes M.H."/>
            <person name="Cunha O.L."/>
            <person name="Mendonca-Neto R."/>
            <person name="Silva R."/>
            <person name="Teixeira S.M."/>
            <person name="Murta S.M."/>
            <person name="Sincero T.C."/>
            <person name="Mendes T.A."/>
            <person name="Urmenyi T.P."/>
            <person name="Silva V.G."/>
            <person name="da Rocha W.D."/>
            <person name="Andersson B."/>
            <person name="Romanha A.J."/>
            <person name="Steindel M."/>
            <person name="de Vasconcelos A.T."/>
            <person name="Grisard E.C."/>
        </authorList>
    </citation>
    <scope>NUCLEOTIDE SEQUENCE [LARGE SCALE GENOMIC DNA]</scope>
    <source>
        <strain evidence="7 8">SC58</strain>
    </source>
</reference>
<dbReference type="AlphaFoldDB" id="A0A061JB65"/>
<protein>
    <recommendedName>
        <fullName evidence="3">ethanolamine-phosphate cytidylyltransferase</fullName>
        <ecNumber evidence="3">2.7.7.14</ecNumber>
    </recommendedName>
    <alternativeName>
        <fullName evidence="4">CTP:phosphoethanolamine cytidylyltransferase</fullName>
    </alternativeName>
</protein>
<dbReference type="UniPathway" id="UPA00558">
    <property type="reaction ID" value="UER00742"/>
</dbReference>
<sequence>MSTNLIDHSFFFTPLERDRIAHAETFVDTRPGSLVTVIFYPLWLAMSRHVVPEMVAPNAITLVGLVSSMQSYQIIGDHYHVGKDNLGNFQDQSPILLSCLLCIVSLVCGSLDGVHAKHFRSATSLGDIFARVCSSISRIFFALTLMEAFNVSDLHTEWYLLMALQLVEFNTVLSRINADNLKREKAKNLAYHLTYCFRDSELSLLILCALIVRLVYPDTGFYLLFASNFPMYTFLILVVLSFLNVALLKMKRKYKSGIALCLLARFVPLYKLLPLYHHSTLSVISGALVIALLSIEVHVSNVAGRRVHAAVLFICIGSVFNDLFSIVASVLYIIGMLVDLSYSTRIPLFVPVKNVFCDGVFDLCHAGHKSFMQKALRHGNRLIVGVCGDEDCENYKRRPIMTTEERVNEVQLCKFVSQVIANSPVTGVTAEMIKRYNIHVVVCGTEYDRPDDTFYVIPRQLGILRTAPRTEGISTSVLIARIRAATDADVAAKDKLSGTSVVKEGS</sequence>
<evidence type="ECO:0000256" key="4">
    <source>
        <dbReference type="ARBA" id="ARBA00031473"/>
    </source>
</evidence>
<feature type="transmembrane region" description="Helical" evidence="5">
    <location>
        <begin position="257"/>
        <end position="273"/>
    </location>
</feature>
<proteinExistence type="predicted"/>
<keyword evidence="8" id="KW-1185">Reference proteome</keyword>
<keyword evidence="7" id="KW-0548">Nucleotidyltransferase</keyword>
<comment type="pathway">
    <text evidence="1">Lipid metabolism.</text>
</comment>
<dbReference type="GO" id="GO:0004306">
    <property type="term" value="F:ethanolamine-phosphate cytidylyltransferase activity"/>
    <property type="evidence" value="ECO:0007669"/>
    <property type="project" value="UniProtKB-EC"/>
</dbReference>
<dbReference type="PANTHER" id="PTHR45780:SF1">
    <property type="entry name" value="ETHANOLAMINE-PHOSPHATE CYTIDYLYLTRANSFERASE"/>
    <property type="match status" value="1"/>
</dbReference>
<dbReference type="VEuPathDB" id="TriTrypDB:TRSC58_00890"/>
<dbReference type="GO" id="GO:0006646">
    <property type="term" value="P:phosphatidylethanolamine biosynthetic process"/>
    <property type="evidence" value="ECO:0007669"/>
    <property type="project" value="UniProtKB-UniPathway"/>
</dbReference>
<evidence type="ECO:0000256" key="5">
    <source>
        <dbReference type="SAM" id="Phobius"/>
    </source>
</evidence>
<dbReference type="Gene3D" id="1.20.120.1760">
    <property type="match status" value="1"/>
</dbReference>
<feature type="transmembrane region" description="Helical" evidence="5">
    <location>
        <begin position="222"/>
        <end position="245"/>
    </location>
</feature>
<keyword evidence="5" id="KW-0812">Transmembrane</keyword>
<dbReference type="EMBL" id="AUPL01000890">
    <property type="protein sequence ID" value="ESL11361.1"/>
    <property type="molecule type" value="Genomic_DNA"/>
</dbReference>
<dbReference type="InterPro" id="IPR014729">
    <property type="entry name" value="Rossmann-like_a/b/a_fold"/>
</dbReference>
<dbReference type="Pfam" id="PF01467">
    <property type="entry name" value="CTP_transf_like"/>
    <property type="match status" value="1"/>
</dbReference>
<dbReference type="NCBIfam" id="TIGR00125">
    <property type="entry name" value="cyt_tran_rel"/>
    <property type="match status" value="1"/>
</dbReference>
<evidence type="ECO:0000256" key="2">
    <source>
        <dbReference type="ARBA" id="ARBA00024191"/>
    </source>
</evidence>
<dbReference type="InterPro" id="IPR043130">
    <property type="entry name" value="CDP-OH_PTrfase_TM_dom"/>
</dbReference>
<feature type="transmembrane region" description="Helical" evidence="5">
    <location>
        <begin position="279"/>
        <end position="299"/>
    </location>
</feature>
<evidence type="ECO:0000313" key="7">
    <source>
        <dbReference type="EMBL" id="ESL11361.1"/>
    </source>
</evidence>
<comment type="pathway">
    <text evidence="2">Phospholipid metabolism; phosphatidylethanolamine biosynthesis; phosphatidylethanolamine from ethanolamine: step 2/3.</text>
</comment>
<evidence type="ECO:0000256" key="3">
    <source>
        <dbReference type="ARBA" id="ARBA00024221"/>
    </source>
</evidence>
<organism evidence="7 8">
    <name type="scientific">Trypanosoma rangeli SC58</name>
    <dbReference type="NCBI Taxonomy" id="429131"/>
    <lineage>
        <taxon>Eukaryota</taxon>
        <taxon>Discoba</taxon>
        <taxon>Euglenozoa</taxon>
        <taxon>Kinetoplastea</taxon>
        <taxon>Metakinetoplastina</taxon>
        <taxon>Trypanosomatida</taxon>
        <taxon>Trypanosomatidae</taxon>
        <taxon>Trypanosoma</taxon>
        <taxon>Herpetosoma</taxon>
    </lineage>
</organism>
<keyword evidence="5" id="KW-0472">Membrane</keyword>
<comment type="caution">
    <text evidence="7">The sequence shown here is derived from an EMBL/GenBank/DDBJ whole genome shotgun (WGS) entry which is preliminary data.</text>
</comment>
<evidence type="ECO:0000256" key="1">
    <source>
        <dbReference type="ARBA" id="ARBA00005189"/>
    </source>
</evidence>
<evidence type="ECO:0000313" key="8">
    <source>
        <dbReference type="Proteomes" id="UP000031737"/>
    </source>
</evidence>
<dbReference type="PANTHER" id="PTHR45780">
    <property type="entry name" value="ETHANOLAMINE-PHOSPHATE CYTIDYLYLTRANSFERASE"/>
    <property type="match status" value="1"/>
</dbReference>
<feature type="transmembrane region" description="Helical" evidence="5">
    <location>
        <begin position="311"/>
        <end position="338"/>
    </location>
</feature>